<dbReference type="InterPro" id="IPR006204">
    <property type="entry name" value="GHMP_kinase_N_dom"/>
</dbReference>
<dbReference type="Pfam" id="PF08544">
    <property type="entry name" value="GHMP_kinases_C"/>
    <property type="match status" value="1"/>
</dbReference>
<sequence>MIISRTPYRISFFGGGTDYPVWYEKHGGAVLATTIDKYCYLTCRYFPPFFEHKFRIVWSKIENCADAQKINHPAVREILNFLKLERGIEIHHVGDLPARSGMGSSSSFTVGLLHALYALKGYMPTKHQLATESIFIEQELLKETVGSQDQVLAAHGGFNQILFLKNGEISVHPIVLPSERFDELNSHLMLFYTGMKRTASDVASSYVHGIEERKRQLRVMKDIVEESISILNSSHDITAFGELMHESWLVKRSLSSNVSNPHIDGIYETAIAAGAIGGKLTGAGGGGFLLLFTPPDKRKDVKEVLHNLIYVPFKFDFSGSQIIYHNFEEDYSGIEKERDNQSIILSRKLESYNCQTLQKV</sequence>
<evidence type="ECO:0000256" key="5">
    <source>
        <dbReference type="ARBA" id="ARBA00038121"/>
    </source>
</evidence>
<name>A0A0M2USX7_9BACT</name>
<protein>
    <submittedName>
        <fullName evidence="8">Mevalonate or galacto kinase</fullName>
        <ecNumber evidence="8">2.7.1.36</ecNumber>
    </submittedName>
</protein>
<evidence type="ECO:0000259" key="6">
    <source>
        <dbReference type="Pfam" id="PF00288"/>
    </source>
</evidence>
<feature type="domain" description="GHMP kinase N-terminal" evidence="6">
    <location>
        <begin position="78"/>
        <end position="157"/>
    </location>
</feature>
<dbReference type="EC" id="2.7.1.36" evidence="8"/>
<evidence type="ECO:0000259" key="7">
    <source>
        <dbReference type="Pfam" id="PF08544"/>
    </source>
</evidence>
<comment type="caution">
    <text evidence="8">The sequence shown here is derived from an EMBL/GenBank/DDBJ whole genome shotgun (WGS) entry which is preliminary data.</text>
</comment>
<dbReference type="InterPro" id="IPR014606">
    <property type="entry name" value="Heptose_7-P_kinase"/>
</dbReference>
<evidence type="ECO:0000256" key="1">
    <source>
        <dbReference type="ARBA" id="ARBA00022679"/>
    </source>
</evidence>
<organism evidence="8 9">
    <name type="scientific">Candidatus Brocadia fulgida</name>
    <dbReference type="NCBI Taxonomy" id="380242"/>
    <lineage>
        <taxon>Bacteria</taxon>
        <taxon>Pseudomonadati</taxon>
        <taxon>Planctomycetota</taxon>
        <taxon>Candidatus Brocadiia</taxon>
        <taxon>Candidatus Brocadiales</taxon>
        <taxon>Candidatus Brocadiaceae</taxon>
        <taxon>Candidatus Brocadia</taxon>
    </lineage>
</organism>
<evidence type="ECO:0000313" key="8">
    <source>
        <dbReference type="EMBL" id="KKO19153.1"/>
    </source>
</evidence>
<evidence type="ECO:0000256" key="2">
    <source>
        <dbReference type="ARBA" id="ARBA00022741"/>
    </source>
</evidence>
<dbReference type="Gene3D" id="3.30.230.120">
    <property type="match status" value="1"/>
</dbReference>
<dbReference type="Proteomes" id="UP000034954">
    <property type="component" value="Unassembled WGS sequence"/>
</dbReference>
<keyword evidence="4" id="KW-0067">ATP-binding</keyword>
<dbReference type="SUPFAM" id="SSF54211">
    <property type="entry name" value="Ribosomal protein S5 domain 2-like"/>
    <property type="match status" value="1"/>
</dbReference>
<feature type="domain" description="GHMP kinase C-terminal" evidence="7">
    <location>
        <begin position="234"/>
        <end position="305"/>
    </location>
</feature>
<dbReference type="Pfam" id="PF00288">
    <property type="entry name" value="GHMP_kinases_N"/>
    <property type="match status" value="1"/>
</dbReference>
<evidence type="ECO:0000313" key="9">
    <source>
        <dbReference type="Proteomes" id="UP000034954"/>
    </source>
</evidence>
<dbReference type="GO" id="GO:0005524">
    <property type="term" value="F:ATP binding"/>
    <property type="evidence" value="ECO:0007669"/>
    <property type="project" value="UniProtKB-KW"/>
</dbReference>
<dbReference type="GO" id="GO:0004496">
    <property type="term" value="F:mevalonate kinase activity"/>
    <property type="evidence" value="ECO:0007669"/>
    <property type="project" value="UniProtKB-EC"/>
</dbReference>
<dbReference type="SUPFAM" id="SSF55060">
    <property type="entry name" value="GHMP Kinase, C-terminal domain"/>
    <property type="match status" value="1"/>
</dbReference>
<gene>
    <name evidence="8" type="primary">mvk</name>
    <name evidence="8" type="ORF">BROFUL_02136</name>
</gene>
<accession>A0A0M2USX7</accession>
<dbReference type="GO" id="GO:0050201">
    <property type="term" value="F:fucokinase activity"/>
    <property type="evidence" value="ECO:0007669"/>
    <property type="project" value="TreeGrafter"/>
</dbReference>
<reference evidence="8 9" key="1">
    <citation type="journal article" date="2013" name="BMC Microbiol.">
        <title>Identification of the type II cytochrome c maturation pathway in anammox bacteria by comparative genomics.</title>
        <authorList>
            <person name="Ferousi C."/>
            <person name="Speth D.R."/>
            <person name="Reimann J."/>
            <person name="Op den Camp H.J."/>
            <person name="Allen J.W."/>
            <person name="Keltjens J.T."/>
            <person name="Jetten M.S."/>
        </authorList>
    </citation>
    <scope>NUCLEOTIDE SEQUENCE [LARGE SCALE GENOMIC DNA]</scope>
    <source>
        <strain evidence="8">RU1</strain>
    </source>
</reference>
<dbReference type="InterPro" id="IPR036554">
    <property type="entry name" value="GHMP_kinase_C_sf"/>
</dbReference>
<evidence type="ECO:0000256" key="3">
    <source>
        <dbReference type="ARBA" id="ARBA00022777"/>
    </source>
</evidence>
<dbReference type="PANTHER" id="PTHR32463">
    <property type="entry name" value="L-FUCOSE KINASE"/>
    <property type="match status" value="1"/>
</dbReference>
<proteinExistence type="inferred from homology"/>
<keyword evidence="1 8" id="KW-0808">Transferase</keyword>
<dbReference type="InterPro" id="IPR013750">
    <property type="entry name" value="GHMP_kinase_C_dom"/>
</dbReference>
<keyword evidence="3 8" id="KW-0418">Kinase</keyword>
<dbReference type="PANTHER" id="PTHR32463:SF0">
    <property type="entry name" value="L-FUCOSE KINASE"/>
    <property type="match status" value="1"/>
</dbReference>
<dbReference type="InterPro" id="IPR052203">
    <property type="entry name" value="GHMP_Kinase-Related"/>
</dbReference>
<comment type="similarity">
    <text evidence="5">Belongs to the GHMP kinase family.</text>
</comment>
<dbReference type="InterPro" id="IPR001174">
    <property type="entry name" value="HddA/FKP"/>
</dbReference>
<keyword evidence="2" id="KW-0547">Nucleotide-binding</keyword>
<dbReference type="PATRIC" id="fig|380242.3.peg.2663"/>
<dbReference type="AlphaFoldDB" id="A0A0M2USX7"/>
<dbReference type="GO" id="GO:0042352">
    <property type="term" value="P:GDP-L-fucose salvage"/>
    <property type="evidence" value="ECO:0007669"/>
    <property type="project" value="TreeGrafter"/>
</dbReference>
<dbReference type="PRINTS" id="PR00960">
    <property type="entry name" value="LMBPPROTEIN"/>
</dbReference>
<keyword evidence="9" id="KW-1185">Reference proteome</keyword>
<dbReference type="InterPro" id="IPR020568">
    <property type="entry name" value="Ribosomal_Su5_D2-typ_SF"/>
</dbReference>
<evidence type="ECO:0000256" key="4">
    <source>
        <dbReference type="ARBA" id="ARBA00022840"/>
    </source>
</evidence>
<dbReference type="EMBL" id="LAQJ01000213">
    <property type="protein sequence ID" value="KKO19153.1"/>
    <property type="molecule type" value="Genomic_DNA"/>
</dbReference>
<dbReference type="PIRSF" id="PIRSF036406">
    <property type="entry name" value="Hept_kin"/>
    <property type="match status" value="1"/>
</dbReference>